<keyword evidence="3" id="KW-1185">Reference proteome</keyword>
<proteinExistence type="predicted"/>
<dbReference type="InterPro" id="IPR036047">
    <property type="entry name" value="F-box-like_dom_sf"/>
</dbReference>
<name>A0A067M522_BOTB1</name>
<dbReference type="Gene3D" id="3.80.10.10">
    <property type="entry name" value="Ribonuclease Inhibitor"/>
    <property type="match status" value="1"/>
</dbReference>
<accession>A0A067M522</accession>
<dbReference type="InterPro" id="IPR032675">
    <property type="entry name" value="LRR_dom_sf"/>
</dbReference>
<evidence type="ECO:0000313" key="3">
    <source>
        <dbReference type="Proteomes" id="UP000027195"/>
    </source>
</evidence>
<dbReference type="InterPro" id="IPR001810">
    <property type="entry name" value="F-box_dom"/>
</dbReference>
<dbReference type="EMBL" id="KL198065">
    <property type="protein sequence ID" value="KDQ10669.1"/>
    <property type="molecule type" value="Genomic_DNA"/>
</dbReference>
<dbReference type="Pfam" id="PF12937">
    <property type="entry name" value="F-box-like"/>
    <property type="match status" value="1"/>
</dbReference>
<gene>
    <name evidence="2" type="ORF">BOTBODRAFT_177956</name>
</gene>
<sequence length="520" mass="58638">MPSIAQAPSSAIYRLPVEILVIIFEDALEEYNSHSHFGSSHVHTRAPLNLMRVSKAWRDVAQGAPELWRQIDPAVAQFVPTFLACSKGRSLDIIWFPHSVYLSYPCLVSRANTGSMMDLKYFERIYYFVQSLERLENRWRVLDFTVHLEYEPILDTFFALPAPHLETLRLTVERAIGEEDADSRSIFTSYAPLLQEVQLTGICISLSSPILCGLSQLHLECIHFIQSTVFQLIHVLSACPALSELSLSSLLFSSLGPEGASSPSPSLWRVSLPCLKEVYYHRLHQRLVRFLFASIIVPSTARLTIDLRHVTIADIFPAHINLEQNLFNIHRVRALTVVSCNDGWGGTDYCEVFGRDEKRGAELMSLRFEVRQGLLDTVHMSLPSLQLPHVTSLYIGVFPHRSFWTSIAMAQVLDSFPNITSLGLSGGAARFASYKLTVRNASYFCPLLEELELDDSHITKTALLRLVKSRTTFDQLLPSTSTQERVPLRLLKLSECKAINRATVSALEEMGVKVEWDKST</sequence>
<dbReference type="SUPFAM" id="SSF52047">
    <property type="entry name" value="RNI-like"/>
    <property type="match status" value="1"/>
</dbReference>
<evidence type="ECO:0000259" key="1">
    <source>
        <dbReference type="Pfam" id="PF12937"/>
    </source>
</evidence>
<dbReference type="Proteomes" id="UP000027195">
    <property type="component" value="Unassembled WGS sequence"/>
</dbReference>
<evidence type="ECO:0000313" key="2">
    <source>
        <dbReference type="EMBL" id="KDQ10669.1"/>
    </source>
</evidence>
<dbReference type="SUPFAM" id="SSF81383">
    <property type="entry name" value="F-box domain"/>
    <property type="match status" value="1"/>
</dbReference>
<dbReference type="OrthoDB" id="2269034at2759"/>
<dbReference type="HOGENOM" id="CLU_024199_1_2_1"/>
<feature type="domain" description="F-box" evidence="1">
    <location>
        <begin position="13"/>
        <end position="72"/>
    </location>
</feature>
<protein>
    <recommendedName>
        <fullName evidence="1">F-box domain-containing protein</fullName>
    </recommendedName>
</protein>
<organism evidence="2 3">
    <name type="scientific">Botryobasidium botryosum (strain FD-172 SS1)</name>
    <dbReference type="NCBI Taxonomy" id="930990"/>
    <lineage>
        <taxon>Eukaryota</taxon>
        <taxon>Fungi</taxon>
        <taxon>Dikarya</taxon>
        <taxon>Basidiomycota</taxon>
        <taxon>Agaricomycotina</taxon>
        <taxon>Agaricomycetes</taxon>
        <taxon>Cantharellales</taxon>
        <taxon>Botryobasidiaceae</taxon>
        <taxon>Botryobasidium</taxon>
    </lineage>
</organism>
<dbReference type="Gene3D" id="1.20.1280.50">
    <property type="match status" value="1"/>
</dbReference>
<dbReference type="InParanoid" id="A0A067M522"/>
<dbReference type="STRING" id="930990.A0A067M522"/>
<reference evidence="3" key="1">
    <citation type="journal article" date="2014" name="Proc. Natl. Acad. Sci. U.S.A.">
        <title>Extensive sampling of basidiomycete genomes demonstrates inadequacy of the white-rot/brown-rot paradigm for wood decay fungi.</title>
        <authorList>
            <person name="Riley R."/>
            <person name="Salamov A.A."/>
            <person name="Brown D.W."/>
            <person name="Nagy L.G."/>
            <person name="Floudas D."/>
            <person name="Held B.W."/>
            <person name="Levasseur A."/>
            <person name="Lombard V."/>
            <person name="Morin E."/>
            <person name="Otillar R."/>
            <person name="Lindquist E.A."/>
            <person name="Sun H."/>
            <person name="LaButti K.M."/>
            <person name="Schmutz J."/>
            <person name="Jabbour D."/>
            <person name="Luo H."/>
            <person name="Baker S.E."/>
            <person name="Pisabarro A.G."/>
            <person name="Walton J.D."/>
            <person name="Blanchette R.A."/>
            <person name="Henrissat B."/>
            <person name="Martin F."/>
            <person name="Cullen D."/>
            <person name="Hibbett D.S."/>
            <person name="Grigoriev I.V."/>
        </authorList>
    </citation>
    <scope>NUCLEOTIDE SEQUENCE [LARGE SCALE GENOMIC DNA]</scope>
    <source>
        <strain evidence="3">FD-172 SS1</strain>
    </source>
</reference>
<dbReference type="AlphaFoldDB" id="A0A067M522"/>